<organism evidence="2 3">
    <name type="scientific">Perkinsus olseni</name>
    <name type="common">Perkinsus atlanticus</name>
    <dbReference type="NCBI Taxonomy" id="32597"/>
    <lineage>
        <taxon>Eukaryota</taxon>
        <taxon>Sar</taxon>
        <taxon>Alveolata</taxon>
        <taxon>Perkinsozoa</taxon>
        <taxon>Perkinsea</taxon>
        <taxon>Perkinsida</taxon>
        <taxon>Perkinsidae</taxon>
        <taxon>Perkinsus</taxon>
    </lineage>
</organism>
<dbReference type="AlphaFoldDB" id="A0A7J6NLT3"/>
<evidence type="ECO:0000256" key="1">
    <source>
        <dbReference type="SAM" id="MobiDB-lite"/>
    </source>
</evidence>
<dbReference type="EMBL" id="JABANP010000332">
    <property type="protein sequence ID" value="KAF4684051.1"/>
    <property type="molecule type" value="Genomic_DNA"/>
</dbReference>
<gene>
    <name evidence="2" type="ORF">FOZ60_008321</name>
</gene>
<proteinExistence type="predicted"/>
<dbReference type="Proteomes" id="UP000541610">
    <property type="component" value="Unassembled WGS sequence"/>
</dbReference>
<feature type="compositionally biased region" description="Polar residues" evidence="1">
    <location>
        <begin position="185"/>
        <end position="200"/>
    </location>
</feature>
<protein>
    <submittedName>
        <fullName evidence="2">Uncharacterized protein</fullName>
    </submittedName>
</protein>
<comment type="caution">
    <text evidence="2">The sequence shown here is derived from an EMBL/GenBank/DDBJ whole genome shotgun (WGS) entry which is preliminary data.</text>
</comment>
<feature type="region of interest" description="Disordered" evidence="1">
    <location>
        <begin position="133"/>
        <end position="200"/>
    </location>
</feature>
<sequence>MARCGHSNFLIEAVPWLQVRRRLIDKTIPSVSLLPQSLRAPVPSNRCQGLLLRRLRDGQARLRSQDQYWRECIGREQWQHYYHPLNTRVERPTYEGLNTTSVDFLAKPWLVLGKLQTSPAGKQCFYLTEPSASPFEPRPAHLRRTNSGLPCSSRRSRSIKGQRSSGSSSTTSKSSNNSARLLARSVSQPDIPSFQRIMNK</sequence>
<name>A0A7J6NLT3_PEROL</name>
<accession>A0A7J6NLT3</accession>
<evidence type="ECO:0000313" key="2">
    <source>
        <dbReference type="EMBL" id="KAF4684051.1"/>
    </source>
</evidence>
<feature type="compositionally biased region" description="Low complexity" evidence="1">
    <location>
        <begin position="161"/>
        <end position="178"/>
    </location>
</feature>
<evidence type="ECO:0000313" key="3">
    <source>
        <dbReference type="Proteomes" id="UP000541610"/>
    </source>
</evidence>
<reference evidence="2 3" key="1">
    <citation type="submission" date="2020-04" db="EMBL/GenBank/DDBJ databases">
        <title>Perkinsus olseni comparative genomics.</title>
        <authorList>
            <person name="Bogema D.R."/>
        </authorList>
    </citation>
    <scope>NUCLEOTIDE SEQUENCE [LARGE SCALE GENOMIC DNA]</scope>
    <source>
        <strain evidence="2">00978-12</strain>
    </source>
</reference>